<dbReference type="Pfam" id="PF00528">
    <property type="entry name" value="BPD_transp_1"/>
    <property type="match status" value="1"/>
</dbReference>
<comment type="subcellular location">
    <subcellularLocation>
        <location evidence="1 7">Cell membrane</location>
        <topology evidence="1 7">Multi-pass membrane protein</topology>
    </subcellularLocation>
</comment>
<feature type="transmembrane region" description="Helical" evidence="7">
    <location>
        <begin position="87"/>
        <end position="108"/>
    </location>
</feature>
<reference evidence="10" key="1">
    <citation type="journal article" date="2019" name="Int. J. Syst. Evol. Microbiol.">
        <title>The Global Catalogue of Microorganisms (GCM) 10K type strain sequencing project: providing services to taxonomists for standard genome sequencing and annotation.</title>
        <authorList>
            <consortium name="The Broad Institute Genomics Platform"/>
            <consortium name="The Broad Institute Genome Sequencing Center for Infectious Disease"/>
            <person name="Wu L."/>
            <person name="Ma J."/>
        </authorList>
    </citation>
    <scope>NUCLEOTIDE SEQUENCE [LARGE SCALE GENOMIC DNA]</scope>
    <source>
        <strain evidence="10">CGMCC 1.12286</strain>
    </source>
</reference>
<dbReference type="RefSeq" id="WP_377943804.1">
    <property type="nucleotide sequence ID" value="NZ_JBHUCX010000035.1"/>
</dbReference>
<evidence type="ECO:0000256" key="1">
    <source>
        <dbReference type="ARBA" id="ARBA00004651"/>
    </source>
</evidence>
<keyword evidence="4 7" id="KW-0812">Transmembrane</keyword>
<dbReference type="Gene3D" id="1.10.3720.10">
    <property type="entry name" value="MetI-like"/>
    <property type="match status" value="1"/>
</dbReference>
<dbReference type="PROSITE" id="PS50928">
    <property type="entry name" value="ABC_TM1"/>
    <property type="match status" value="1"/>
</dbReference>
<feature type="transmembrane region" description="Helical" evidence="7">
    <location>
        <begin position="117"/>
        <end position="140"/>
    </location>
</feature>
<evidence type="ECO:0000256" key="5">
    <source>
        <dbReference type="ARBA" id="ARBA00022989"/>
    </source>
</evidence>
<comment type="similarity">
    <text evidence="7">Belongs to the binding-protein-dependent transport system permease family.</text>
</comment>
<evidence type="ECO:0000256" key="4">
    <source>
        <dbReference type="ARBA" id="ARBA00022692"/>
    </source>
</evidence>
<comment type="caution">
    <text evidence="9">The sequence shown here is derived from an EMBL/GenBank/DDBJ whole genome shotgun (WGS) entry which is preliminary data.</text>
</comment>
<dbReference type="SUPFAM" id="SSF161098">
    <property type="entry name" value="MetI-like"/>
    <property type="match status" value="1"/>
</dbReference>
<dbReference type="EMBL" id="JBHUCX010000035">
    <property type="protein sequence ID" value="MFD1675923.1"/>
    <property type="molecule type" value="Genomic_DNA"/>
</dbReference>
<accession>A0ABW4JLH3</accession>
<feature type="transmembrane region" description="Helical" evidence="7">
    <location>
        <begin position="22"/>
        <end position="44"/>
    </location>
</feature>
<feature type="transmembrane region" description="Helical" evidence="7">
    <location>
        <begin position="274"/>
        <end position="296"/>
    </location>
</feature>
<name>A0ABW4JLH3_9BACL</name>
<evidence type="ECO:0000256" key="3">
    <source>
        <dbReference type="ARBA" id="ARBA00022475"/>
    </source>
</evidence>
<dbReference type="InterPro" id="IPR035906">
    <property type="entry name" value="MetI-like_sf"/>
</dbReference>
<dbReference type="InterPro" id="IPR000515">
    <property type="entry name" value="MetI-like"/>
</dbReference>
<keyword evidence="3" id="KW-1003">Cell membrane</keyword>
<keyword evidence="2 7" id="KW-0813">Transport</keyword>
<feature type="transmembrane region" description="Helical" evidence="7">
    <location>
        <begin position="229"/>
        <end position="254"/>
    </location>
</feature>
<evidence type="ECO:0000256" key="6">
    <source>
        <dbReference type="ARBA" id="ARBA00023136"/>
    </source>
</evidence>
<dbReference type="PANTHER" id="PTHR43005:SF1">
    <property type="entry name" value="SPERMIDINE_PUTRESCINE TRANSPORT SYSTEM PERMEASE PROTEIN"/>
    <property type="match status" value="1"/>
</dbReference>
<sequence length="305" mass="33651">MSTVPTGKLDSMRSSNKKPSQIIGYYFVGPALIIIVPLVLYPLVVSLIDSFRVDNLLQANNHKFIGFGNYADVLKDSLFLHSDYNTLVYLILTTVGSLILGLVMAFWLKSITRYRALFLVLIVLPWAVPGTVAGILWSFIYNPTTGLLNSILMTLHVIKQNVVWFNGSWIGLVLITLTLLWQIAPITAIIFLAGLESIPPQLYESAEIDGSRTVTTFLHITLPLLRPSLAIGLLDAGVLGIGVFDQIYVLAGYSPGTKSAVMQIYLYAFQNLNFGAGISASIVLTVVTLLISLIYLRFLYKEVVY</sequence>
<feature type="transmembrane region" description="Helical" evidence="7">
    <location>
        <begin position="169"/>
        <end position="195"/>
    </location>
</feature>
<keyword evidence="6 7" id="KW-0472">Membrane</keyword>
<evidence type="ECO:0000313" key="9">
    <source>
        <dbReference type="EMBL" id="MFD1675923.1"/>
    </source>
</evidence>
<protein>
    <submittedName>
        <fullName evidence="9">Carbohydrate ABC transporter permease</fullName>
    </submittedName>
</protein>
<dbReference type="CDD" id="cd06261">
    <property type="entry name" value="TM_PBP2"/>
    <property type="match status" value="1"/>
</dbReference>
<feature type="domain" description="ABC transmembrane type-1" evidence="8">
    <location>
        <begin position="83"/>
        <end position="295"/>
    </location>
</feature>
<proteinExistence type="inferred from homology"/>
<evidence type="ECO:0000256" key="2">
    <source>
        <dbReference type="ARBA" id="ARBA00022448"/>
    </source>
</evidence>
<dbReference type="Proteomes" id="UP001597079">
    <property type="component" value="Unassembled WGS sequence"/>
</dbReference>
<gene>
    <name evidence="9" type="ORF">ACFSB2_14560</name>
</gene>
<dbReference type="PANTHER" id="PTHR43005">
    <property type="entry name" value="BLR7065 PROTEIN"/>
    <property type="match status" value="1"/>
</dbReference>
<organism evidence="9 10">
    <name type="scientific">Alicyclobacillus fodiniaquatilis</name>
    <dbReference type="NCBI Taxonomy" id="1661150"/>
    <lineage>
        <taxon>Bacteria</taxon>
        <taxon>Bacillati</taxon>
        <taxon>Bacillota</taxon>
        <taxon>Bacilli</taxon>
        <taxon>Bacillales</taxon>
        <taxon>Alicyclobacillaceae</taxon>
        <taxon>Alicyclobacillus</taxon>
    </lineage>
</organism>
<keyword evidence="10" id="KW-1185">Reference proteome</keyword>
<evidence type="ECO:0000259" key="8">
    <source>
        <dbReference type="PROSITE" id="PS50928"/>
    </source>
</evidence>
<keyword evidence="5 7" id="KW-1133">Transmembrane helix</keyword>
<evidence type="ECO:0000256" key="7">
    <source>
        <dbReference type="RuleBase" id="RU363032"/>
    </source>
</evidence>
<evidence type="ECO:0000313" key="10">
    <source>
        <dbReference type="Proteomes" id="UP001597079"/>
    </source>
</evidence>